<name>A0A6C0LY52_9ZZZZ</name>
<proteinExistence type="predicted"/>
<reference evidence="1" key="1">
    <citation type="journal article" date="2020" name="Nature">
        <title>Giant virus diversity and host interactions through global metagenomics.</title>
        <authorList>
            <person name="Schulz F."/>
            <person name="Roux S."/>
            <person name="Paez-Espino D."/>
            <person name="Jungbluth S."/>
            <person name="Walsh D.A."/>
            <person name="Denef V.J."/>
            <person name="McMahon K.D."/>
            <person name="Konstantinidis K.T."/>
            <person name="Eloe-Fadrosh E.A."/>
            <person name="Kyrpides N.C."/>
            <person name="Woyke T."/>
        </authorList>
    </citation>
    <scope>NUCLEOTIDE SEQUENCE</scope>
    <source>
        <strain evidence="1">GVMAG-S-1029409-49</strain>
    </source>
</reference>
<organism evidence="1">
    <name type="scientific">viral metagenome</name>
    <dbReference type="NCBI Taxonomy" id="1070528"/>
    <lineage>
        <taxon>unclassified sequences</taxon>
        <taxon>metagenomes</taxon>
        <taxon>organismal metagenomes</taxon>
    </lineage>
</organism>
<evidence type="ECO:0000313" key="1">
    <source>
        <dbReference type="EMBL" id="QHU35689.1"/>
    </source>
</evidence>
<accession>A0A6C0LY52</accession>
<protein>
    <submittedName>
        <fullName evidence="1">Uncharacterized protein</fullName>
    </submittedName>
</protein>
<dbReference type="AlphaFoldDB" id="A0A6C0LY52"/>
<sequence>MANDSYMIVLVGTCMTDRNKHMKYLRHKFEIAPKDPEDNVLQFTTNGVDVTIWNGTTVAWYDLVLCDDERWAQTDGAIIICADRKEQVVLKQELRRYCPSIPVISIYTMSCGRSAPMVPSVGSLDSIIEHMKTAKAAKDVVA</sequence>
<dbReference type="EMBL" id="MN740610">
    <property type="protein sequence ID" value="QHU35689.1"/>
    <property type="molecule type" value="Genomic_DNA"/>
</dbReference>